<dbReference type="Proteomes" id="UP000264702">
    <property type="component" value="Unassembled WGS sequence"/>
</dbReference>
<protein>
    <submittedName>
        <fullName evidence="1">Uncharacterized protein</fullName>
    </submittedName>
</protein>
<name>A0A372ITM2_9BACT</name>
<dbReference type="EMBL" id="QVQT01000001">
    <property type="protein sequence ID" value="RFU18238.1"/>
    <property type="molecule type" value="Genomic_DNA"/>
</dbReference>
<evidence type="ECO:0000313" key="1">
    <source>
        <dbReference type="EMBL" id="RFU18238.1"/>
    </source>
</evidence>
<comment type="caution">
    <text evidence="1">The sequence shown here is derived from an EMBL/GenBank/DDBJ whole genome shotgun (WGS) entry which is preliminary data.</text>
</comment>
<accession>A0A372ITM2</accession>
<dbReference type="AlphaFoldDB" id="A0A372ITM2"/>
<sequence length="299" mass="32442">MTDVQRGALAQAARRIAADMQAGNAAAVRAVTIAPVASQFDGIAATIQTVHPEIEHALVTVNALYLLNATDLRSTEDTQFFCALPGSQMTVTFSIPQLPPGNYGFVLVHATGVDQPQQLSMVLENDPAGSSSWKLAGFFVRPLLAAGHDGLWYWRAARDYAKKKQNWNAWFYYQTATPLLAPVDFLSSPNLDKLRREAQAVHPEELPGQDPMELKAGGQSFSITNITTDGSLGGLDLVITYKAAGATDPVAARAQVVMVMKAMLEQHPELRQAFHGLWVYAAVDGQHPFALELPMDQIS</sequence>
<gene>
    <name evidence="1" type="ORF">D0Y96_01280</name>
</gene>
<reference evidence="1 2" key="1">
    <citation type="submission" date="2018-08" db="EMBL/GenBank/DDBJ databases">
        <title>Acidipila sp. 4G-K13, an acidobacterium isolated from forest soil.</title>
        <authorList>
            <person name="Gao Z.-H."/>
            <person name="Qiu L.-H."/>
        </authorList>
    </citation>
    <scope>NUCLEOTIDE SEQUENCE [LARGE SCALE GENOMIC DNA]</scope>
    <source>
        <strain evidence="1 2">4G-K13</strain>
    </source>
</reference>
<evidence type="ECO:0000313" key="2">
    <source>
        <dbReference type="Proteomes" id="UP000264702"/>
    </source>
</evidence>
<proteinExistence type="predicted"/>
<organism evidence="1 2">
    <name type="scientific">Paracidobacterium acidisoli</name>
    <dbReference type="NCBI Taxonomy" id="2303751"/>
    <lineage>
        <taxon>Bacteria</taxon>
        <taxon>Pseudomonadati</taxon>
        <taxon>Acidobacteriota</taxon>
        <taxon>Terriglobia</taxon>
        <taxon>Terriglobales</taxon>
        <taxon>Acidobacteriaceae</taxon>
        <taxon>Paracidobacterium</taxon>
    </lineage>
</organism>
<keyword evidence="2" id="KW-1185">Reference proteome</keyword>